<dbReference type="EMBL" id="CAJNRG010018879">
    <property type="protein sequence ID" value="CAF2264413.1"/>
    <property type="molecule type" value="Genomic_DNA"/>
</dbReference>
<gene>
    <name evidence="1" type="ORF">XDN619_LOCUS36463</name>
</gene>
<sequence>MKINSTMIQFIIQFHSNFIRIHSSSYFDILEQLSTTMAQNQNPTLNHMLTVYIRLFKTHLQFFCAVKLKINKDLLANFDEESIKAAHDSANIDLRIFASDVELRKWPDLLLILT</sequence>
<protein>
    <submittedName>
        <fullName evidence="1">Uncharacterized protein</fullName>
    </submittedName>
</protein>
<name>A0A817AG22_9BILA</name>
<evidence type="ECO:0000313" key="2">
    <source>
        <dbReference type="Proteomes" id="UP000663887"/>
    </source>
</evidence>
<evidence type="ECO:0000313" key="1">
    <source>
        <dbReference type="EMBL" id="CAF2264413.1"/>
    </source>
</evidence>
<organism evidence="1 2">
    <name type="scientific">Rotaria magnacalcarata</name>
    <dbReference type="NCBI Taxonomy" id="392030"/>
    <lineage>
        <taxon>Eukaryota</taxon>
        <taxon>Metazoa</taxon>
        <taxon>Spiralia</taxon>
        <taxon>Gnathifera</taxon>
        <taxon>Rotifera</taxon>
        <taxon>Eurotatoria</taxon>
        <taxon>Bdelloidea</taxon>
        <taxon>Philodinida</taxon>
        <taxon>Philodinidae</taxon>
        <taxon>Rotaria</taxon>
    </lineage>
</organism>
<reference evidence="1" key="1">
    <citation type="submission" date="2021-02" db="EMBL/GenBank/DDBJ databases">
        <authorList>
            <person name="Nowell W R."/>
        </authorList>
    </citation>
    <scope>NUCLEOTIDE SEQUENCE</scope>
</reference>
<dbReference type="AlphaFoldDB" id="A0A817AG22"/>
<dbReference type="Proteomes" id="UP000663887">
    <property type="component" value="Unassembled WGS sequence"/>
</dbReference>
<comment type="caution">
    <text evidence="1">The sequence shown here is derived from an EMBL/GenBank/DDBJ whole genome shotgun (WGS) entry which is preliminary data.</text>
</comment>
<proteinExistence type="predicted"/>
<accession>A0A817AG22</accession>